<dbReference type="SMART" id="SM00271">
    <property type="entry name" value="DnaJ"/>
    <property type="match status" value="1"/>
</dbReference>
<keyword evidence="2" id="KW-0238">DNA-binding</keyword>
<keyword evidence="1" id="KW-0963">Cytoplasm</keyword>
<evidence type="ECO:0000259" key="4">
    <source>
        <dbReference type="PROSITE" id="PS50076"/>
    </source>
</evidence>
<protein>
    <submittedName>
        <fullName evidence="5">DnaJ domain-containing protein</fullName>
    </submittedName>
</protein>
<dbReference type="PRINTS" id="PR00625">
    <property type="entry name" value="JDOMAIN"/>
</dbReference>
<dbReference type="InterPro" id="IPR002939">
    <property type="entry name" value="DnaJ_C"/>
</dbReference>
<keyword evidence="6" id="KW-1185">Reference proteome</keyword>
<proteinExistence type="predicted"/>
<evidence type="ECO:0000256" key="1">
    <source>
        <dbReference type="ARBA" id="ARBA00022490"/>
    </source>
</evidence>
<keyword evidence="3" id="KW-0143">Chaperone</keyword>
<evidence type="ECO:0000313" key="5">
    <source>
        <dbReference type="EMBL" id="MDA5397246.1"/>
    </source>
</evidence>
<accession>A0A9X3UIU6</accession>
<dbReference type="Gene3D" id="1.10.287.110">
    <property type="entry name" value="DnaJ domain"/>
    <property type="match status" value="1"/>
</dbReference>
<dbReference type="InterPro" id="IPR018253">
    <property type="entry name" value="DnaJ_domain_CS"/>
</dbReference>
<dbReference type="PANTHER" id="PTHR43096:SF52">
    <property type="entry name" value="DNAJ HOMOLOG 1, MITOCHONDRIAL-RELATED"/>
    <property type="match status" value="1"/>
</dbReference>
<dbReference type="Pfam" id="PF00226">
    <property type="entry name" value="DnaJ"/>
    <property type="match status" value="1"/>
</dbReference>
<dbReference type="GO" id="GO:0051082">
    <property type="term" value="F:unfolded protein binding"/>
    <property type="evidence" value="ECO:0007669"/>
    <property type="project" value="InterPro"/>
</dbReference>
<comment type="caution">
    <text evidence="5">The sequence shown here is derived from an EMBL/GenBank/DDBJ whole genome shotgun (WGS) entry which is preliminary data.</text>
</comment>
<evidence type="ECO:0000256" key="2">
    <source>
        <dbReference type="ARBA" id="ARBA00023125"/>
    </source>
</evidence>
<dbReference type="GO" id="GO:0042026">
    <property type="term" value="P:protein refolding"/>
    <property type="evidence" value="ECO:0007669"/>
    <property type="project" value="TreeGrafter"/>
</dbReference>
<dbReference type="SUPFAM" id="SSF49493">
    <property type="entry name" value="HSP40/DnaJ peptide-binding domain"/>
    <property type="match status" value="2"/>
</dbReference>
<dbReference type="CDD" id="cd06257">
    <property type="entry name" value="DnaJ"/>
    <property type="match status" value="1"/>
</dbReference>
<sequence>MDFKDYYETLGLERNATQDEVKRAYRKIARKYHPDVNKEPGAEEKFKEAGEAYEVLKDPEKRAAYDQLGANWKAGQDFQAPPDWNEGFEFSGGGYTEADEAAFSDFFESLFGRAAGPGAQPRSRHSFHAQGQDHHAGITIDLKDAYEGATRTISLRAPEMDQDGHVTVKDRTIRVKIPKGITEGQHIRLAGQGTPGIGKGRAGDLYLEIRFNEDSAYSVEGRDVYFDLPIAPWEAALGGKVKAPTPNGVVELTVPKNARAGQKLRLKGRGIPGNPAGDLYAVLQIAVPPVNNDEDRALYEQMASQMNFDPRAKLGV</sequence>
<dbReference type="Pfam" id="PF01556">
    <property type="entry name" value="DnaJ_C"/>
    <property type="match status" value="1"/>
</dbReference>
<dbReference type="GO" id="GO:0003677">
    <property type="term" value="F:DNA binding"/>
    <property type="evidence" value="ECO:0007669"/>
    <property type="project" value="UniProtKB-KW"/>
</dbReference>
<dbReference type="InterPro" id="IPR036869">
    <property type="entry name" value="J_dom_sf"/>
</dbReference>
<evidence type="ECO:0000256" key="3">
    <source>
        <dbReference type="ARBA" id="ARBA00023186"/>
    </source>
</evidence>
<evidence type="ECO:0000313" key="6">
    <source>
        <dbReference type="Proteomes" id="UP001151234"/>
    </source>
</evidence>
<dbReference type="RefSeq" id="WP_267988712.1">
    <property type="nucleotide sequence ID" value="NZ_JAPJZI010000001.1"/>
</dbReference>
<dbReference type="SUPFAM" id="SSF46565">
    <property type="entry name" value="Chaperone J-domain"/>
    <property type="match status" value="1"/>
</dbReference>
<dbReference type="InterPro" id="IPR001623">
    <property type="entry name" value="DnaJ_domain"/>
</dbReference>
<feature type="domain" description="J" evidence="4">
    <location>
        <begin position="5"/>
        <end position="69"/>
    </location>
</feature>
<organism evidence="5 6">
    <name type="scientific">Hoeflea prorocentri</name>
    <dbReference type="NCBI Taxonomy" id="1922333"/>
    <lineage>
        <taxon>Bacteria</taxon>
        <taxon>Pseudomonadati</taxon>
        <taxon>Pseudomonadota</taxon>
        <taxon>Alphaproteobacteria</taxon>
        <taxon>Hyphomicrobiales</taxon>
        <taxon>Rhizobiaceae</taxon>
        <taxon>Hoeflea</taxon>
    </lineage>
</organism>
<dbReference type="GO" id="GO:0005737">
    <property type="term" value="C:cytoplasm"/>
    <property type="evidence" value="ECO:0007669"/>
    <property type="project" value="TreeGrafter"/>
</dbReference>
<gene>
    <name evidence="5" type="ORF">OQ273_01565</name>
</gene>
<name>A0A9X3UIU6_9HYPH</name>
<dbReference type="PROSITE" id="PS50076">
    <property type="entry name" value="DNAJ_2"/>
    <property type="match status" value="1"/>
</dbReference>
<reference evidence="5" key="1">
    <citation type="submission" date="2022-11" db="EMBL/GenBank/DDBJ databases">
        <title>Draft genome sequence of Hoeflea poritis E7-10 and Hoeflea prorocentri PM5-8, separated from scleractinian coral Porites lutea and marine dinoflagellate.</title>
        <authorList>
            <person name="Zhang G."/>
            <person name="Wei Q."/>
            <person name="Cai L."/>
        </authorList>
    </citation>
    <scope>NUCLEOTIDE SEQUENCE</scope>
    <source>
        <strain evidence="5">PM5-8</strain>
    </source>
</reference>
<dbReference type="FunFam" id="2.60.260.20:FF:000008">
    <property type="entry name" value="Curved DNA-binding protein"/>
    <property type="match status" value="1"/>
</dbReference>
<dbReference type="CDD" id="cd10747">
    <property type="entry name" value="DnaJ_C"/>
    <property type="match status" value="1"/>
</dbReference>
<dbReference type="InterPro" id="IPR008971">
    <property type="entry name" value="HSP40/DnaJ_pept-bd"/>
</dbReference>
<dbReference type="EMBL" id="JAPJZI010000001">
    <property type="protein sequence ID" value="MDA5397246.1"/>
    <property type="molecule type" value="Genomic_DNA"/>
</dbReference>
<dbReference type="Gene3D" id="2.60.260.20">
    <property type="entry name" value="Urease metallochaperone UreE, N-terminal domain"/>
    <property type="match status" value="2"/>
</dbReference>
<dbReference type="PROSITE" id="PS00636">
    <property type="entry name" value="DNAJ_1"/>
    <property type="match status" value="1"/>
</dbReference>
<dbReference type="PANTHER" id="PTHR43096">
    <property type="entry name" value="DNAJ HOMOLOG 1, MITOCHONDRIAL-RELATED"/>
    <property type="match status" value="1"/>
</dbReference>
<dbReference type="AlphaFoldDB" id="A0A9X3UIU6"/>
<dbReference type="Proteomes" id="UP001151234">
    <property type="component" value="Unassembled WGS sequence"/>
</dbReference>